<organism evidence="1 2">
    <name type="scientific">Trichinella pseudospiralis</name>
    <name type="common">Parasitic roundworm</name>
    <dbReference type="NCBI Taxonomy" id="6337"/>
    <lineage>
        <taxon>Eukaryota</taxon>
        <taxon>Metazoa</taxon>
        <taxon>Ecdysozoa</taxon>
        <taxon>Nematoda</taxon>
        <taxon>Enoplea</taxon>
        <taxon>Dorylaimia</taxon>
        <taxon>Trichinellida</taxon>
        <taxon>Trichinellidae</taxon>
        <taxon>Trichinella</taxon>
    </lineage>
</organism>
<name>A0A0V0XQA0_TRIPS</name>
<evidence type="ECO:0000313" key="2">
    <source>
        <dbReference type="Proteomes" id="UP000054815"/>
    </source>
</evidence>
<reference evidence="1 2" key="1">
    <citation type="submission" date="2015-01" db="EMBL/GenBank/DDBJ databases">
        <title>Evolution of Trichinella species and genotypes.</title>
        <authorList>
            <person name="Korhonen P.K."/>
            <person name="Edoardo P."/>
            <person name="Giuseppe L.R."/>
            <person name="Gasser R.B."/>
        </authorList>
    </citation>
    <scope>NUCLEOTIDE SEQUENCE [LARGE SCALE GENOMIC DNA]</scope>
    <source>
        <strain evidence="1">ISS141</strain>
    </source>
</reference>
<evidence type="ECO:0000313" key="1">
    <source>
        <dbReference type="EMBL" id="KRX90051.1"/>
    </source>
</evidence>
<comment type="caution">
    <text evidence="1">The sequence shown here is derived from an EMBL/GenBank/DDBJ whole genome shotgun (WGS) entry which is preliminary data.</text>
</comment>
<gene>
    <name evidence="1" type="ORF">T4E_2038</name>
</gene>
<accession>A0A0V0XQA0</accession>
<dbReference type="AlphaFoldDB" id="A0A0V0XQA0"/>
<proteinExistence type="predicted"/>
<sequence>MLLKLNLQKVKQGNDEGELAIASEEAGGRQEAEQLLMSEERYREIGALQLEFEAALDDHDQIIAMERVVEVSAKLQRKLLYTSRCV</sequence>
<dbReference type="EMBL" id="JYDU01000177">
    <property type="protein sequence ID" value="KRX90051.1"/>
    <property type="molecule type" value="Genomic_DNA"/>
</dbReference>
<protein>
    <submittedName>
        <fullName evidence="1">Uncharacterized protein</fullName>
    </submittedName>
</protein>
<dbReference type="Proteomes" id="UP000054815">
    <property type="component" value="Unassembled WGS sequence"/>
</dbReference>